<gene>
    <name evidence="1" type="ORF">NTJ_00962</name>
</gene>
<evidence type="ECO:0000313" key="2">
    <source>
        <dbReference type="Proteomes" id="UP001307889"/>
    </source>
</evidence>
<sequence length="163" mass="18191">MKIHLADVTTATIKSARKYEIRKSVCRNTERDKRMFDVDQSMRKGCVDYDEGPIVPELFMDKLREGVQAEAGASACMSFKFCDSTLDGGGGCCYLNWLEEHNAIRGTMKATRQWIRWVTNALGNGGIRQPNSENPNAGTGDGMCLMEITSTEILFSAKEYSRS</sequence>
<name>A0ABN7ABD5_9HEMI</name>
<organism evidence="1 2">
    <name type="scientific">Nesidiocoris tenuis</name>
    <dbReference type="NCBI Taxonomy" id="355587"/>
    <lineage>
        <taxon>Eukaryota</taxon>
        <taxon>Metazoa</taxon>
        <taxon>Ecdysozoa</taxon>
        <taxon>Arthropoda</taxon>
        <taxon>Hexapoda</taxon>
        <taxon>Insecta</taxon>
        <taxon>Pterygota</taxon>
        <taxon>Neoptera</taxon>
        <taxon>Paraneoptera</taxon>
        <taxon>Hemiptera</taxon>
        <taxon>Heteroptera</taxon>
        <taxon>Panheteroptera</taxon>
        <taxon>Cimicomorpha</taxon>
        <taxon>Miridae</taxon>
        <taxon>Dicyphina</taxon>
        <taxon>Nesidiocoris</taxon>
    </lineage>
</organism>
<reference evidence="1 2" key="1">
    <citation type="submission" date="2023-09" db="EMBL/GenBank/DDBJ databases">
        <title>Nesidiocoris tenuis whole genome shotgun sequence.</title>
        <authorList>
            <person name="Shibata T."/>
            <person name="Shimoda M."/>
            <person name="Kobayashi T."/>
            <person name="Uehara T."/>
        </authorList>
    </citation>
    <scope>NUCLEOTIDE SEQUENCE [LARGE SCALE GENOMIC DNA]</scope>
    <source>
        <strain evidence="1 2">Japan</strain>
    </source>
</reference>
<protein>
    <submittedName>
        <fullName evidence="1">Uncharacterized protein</fullName>
    </submittedName>
</protein>
<accession>A0ABN7ABD5</accession>
<dbReference type="Proteomes" id="UP001307889">
    <property type="component" value="Chromosome 1"/>
</dbReference>
<keyword evidence="2" id="KW-1185">Reference proteome</keyword>
<proteinExistence type="predicted"/>
<evidence type="ECO:0000313" key="1">
    <source>
        <dbReference type="EMBL" id="BES88156.1"/>
    </source>
</evidence>
<dbReference type="EMBL" id="AP028909">
    <property type="protein sequence ID" value="BES88156.1"/>
    <property type="molecule type" value="Genomic_DNA"/>
</dbReference>